<dbReference type="GO" id="GO:0005886">
    <property type="term" value="C:plasma membrane"/>
    <property type="evidence" value="ECO:0007669"/>
    <property type="project" value="UniProtKB-SubCell"/>
</dbReference>
<evidence type="ECO:0000256" key="7">
    <source>
        <dbReference type="ARBA" id="ARBA00023136"/>
    </source>
</evidence>
<name>A0A6A4KBW7_APOLU</name>
<dbReference type="GO" id="GO:0007165">
    <property type="term" value="P:signal transduction"/>
    <property type="evidence" value="ECO:0007669"/>
    <property type="project" value="UniProtKB-KW"/>
</dbReference>
<dbReference type="AlphaFoldDB" id="A0A6A4KBW7"/>
<reference evidence="11" key="1">
    <citation type="journal article" date="2021" name="Mol. Ecol. Resour.">
        <title>Apolygus lucorum genome provides insights into omnivorousness and mesophyll feeding.</title>
        <authorList>
            <person name="Liu Y."/>
            <person name="Liu H."/>
            <person name="Wang H."/>
            <person name="Huang T."/>
            <person name="Liu B."/>
            <person name="Yang B."/>
            <person name="Yin L."/>
            <person name="Li B."/>
            <person name="Zhang Y."/>
            <person name="Zhang S."/>
            <person name="Jiang F."/>
            <person name="Zhang X."/>
            <person name="Ren Y."/>
            <person name="Wang B."/>
            <person name="Wang S."/>
            <person name="Lu Y."/>
            <person name="Wu K."/>
            <person name="Fan W."/>
            <person name="Wang G."/>
        </authorList>
    </citation>
    <scope>NUCLEOTIDE SEQUENCE</scope>
    <source>
        <strain evidence="11">12Hb</strain>
    </source>
</reference>
<feature type="transmembrane region" description="Helical" evidence="10">
    <location>
        <begin position="81"/>
        <end position="104"/>
    </location>
</feature>
<evidence type="ECO:0000313" key="12">
    <source>
        <dbReference type="Proteomes" id="UP000466442"/>
    </source>
</evidence>
<keyword evidence="12" id="KW-1185">Reference proteome</keyword>
<dbReference type="GO" id="GO:0004984">
    <property type="term" value="F:olfactory receptor activity"/>
    <property type="evidence" value="ECO:0007669"/>
    <property type="project" value="InterPro"/>
</dbReference>
<keyword evidence="9 10" id="KW-0807">Transducer</keyword>
<feature type="transmembrane region" description="Helical" evidence="10">
    <location>
        <begin position="169"/>
        <end position="190"/>
    </location>
</feature>
<evidence type="ECO:0000256" key="10">
    <source>
        <dbReference type="RuleBase" id="RU351113"/>
    </source>
</evidence>
<comment type="caution">
    <text evidence="10">Lacks conserved residue(s) required for the propagation of feature annotation.</text>
</comment>
<evidence type="ECO:0000256" key="8">
    <source>
        <dbReference type="ARBA" id="ARBA00023170"/>
    </source>
</evidence>
<sequence>MFRQKLTSVNEELRHENVFNRHVYLLQFLGVTIPNKLHPERRWMDSVLFSTVLIIIVLNSISQVMTLFLHQGSLASKAVNLMFFLVNIVSIVKLVLIQSNAVMLSRLFEALDTPGATDSTTMLRVIGVITQVYVAIIFTLLAVFVASPWMTGSQKLPIPYWFPFDTDNFVAFTATYTFASIAFTIVAYTMEAVDTLLIFIAGQICRRLDAIQDALITVGVEEPLRKRGWKRYKAQEDNLGLGITRLAALSRDETLLRECIREHVDIIQLVRTFDIVLDDIFLAQVIQSTIVSTMSFFAASKLEDPFRDIPKLGAIIIGTFLQFFMYCWLGEEISDHSDDLHRTLYLSEWYKCREKIMKSLVIMQTFTKNHFRLEGGHLFNIDLRTFTLVLQESFGFFMVLRAVIR</sequence>
<dbReference type="Pfam" id="PF02949">
    <property type="entry name" value="7tm_6"/>
    <property type="match status" value="1"/>
</dbReference>
<dbReference type="InterPro" id="IPR004117">
    <property type="entry name" value="7tm6_olfct_rcpt"/>
</dbReference>
<keyword evidence="7 10" id="KW-0472">Membrane</keyword>
<dbReference type="Proteomes" id="UP000466442">
    <property type="component" value="Linkage Group LG5"/>
</dbReference>
<feature type="transmembrane region" description="Helical" evidence="10">
    <location>
        <begin position="46"/>
        <end position="69"/>
    </location>
</feature>
<keyword evidence="8 10" id="KW-0675">Receptor</keyword>
<keyword evidence="5 10" id="KW-0552">Olfaction</keyword>
<dbReference type="OrthoDB" id="6631264at2759"/>
<keyword evidence="2" id="KW-1003">Cell membrane</keyword>
<accession>A0A6A4KBW7</accession>
<proteinExistence type="inferred from homology"/>
<dbReference type="EMBL" id="WIXP02000005">
    <property type="protein sequence ID" value="KAF6211318.1"/>
    <property type="molecule type" value="Genomic_DNA"/>
</dbReference>
<keyword evidence="4 10" id="KW-0812">Transmembrane</keyword>
<dbReference type="GO" id="GO:0005549">
    <property type="term" value="F:odorant binding"/>
    <property type="evidence" value="ECO:0007669"/>
    <property type="project" value="InterPro"/>
</dbReference>
<evidence type="ECO:0000256" key="6">
    <source>
        <dbReference type="ARBA" id="ARBA00022989"/>
    </source>
</evidence>
<evidence type="ECO:0000256" key="2">
    <source>
        <dbReference type="ARBA" id="ARBA00022475"/>
    </source>
</evidence>
<evidence type="ECO:0000313" key="11">
    <source>
        <dbReference type="EMBL" id="KAF6211318.1"/>
    </source>
</evidence>
<feature type="transmembrane region" description="Helical" evidence="10">
    <location>
        <begin position="125"/>
        <end position="149"/>
    </location>
</feature>
<evidence type="ECO:0000256" key="4">
    <source>
        <dbReference type="ARBA" id="ARBA00022692"/>
    </source>
</evidence>
<evidence type="ECO:0000256" key="5">
    <source>
        <dbReference type="ARBA" id="ARBA00022725"/>
    </source>
</evidence>
<evidence type="ECO:0000256" key="9">
    <source>
        <dbReference type="ARBA" id="ARBA00023224"/>
    </source>
</evidence>
<comment type="caution">
    <text evidence="11">The sequence shown here is derived from an EMBL/GenBank/DDBJ whole genome shotgun (WGS) entry which is preliminary data.</text>
</comment>
<comment type="similarity">
    <text evidence="10">Belongs to the insect chemoreceptor superfamily. Heteromeric odorant receptor channel (TC 1.A.69) family.</text>
</comment>
<dbReference type="PANTHER" id="PTHR21137">
    <property type="entry name" value="ODORANT RECEPTOR"/>
    <property type="match status" value="1"/>
</dbReference>
<comment type="subcellular location">
    <subcellularLocation>
        <location evidence="1 10">Cell membrane</location>
        <topology evidence="1 10">Multi-pass membrane protein</topology>
    </subcellularLocation>
</comment>
<organism evidence="11 12">
    <name type="scientific">Apolygus lucorum</name>
    <name type="common">Small green plant bug</name>
    <name type="synonym">Lygocoris lucorum</name>
    <dbReference type="NCBI Taxonomy" id="248454"/>
    <lineage>
        <taxon>Eukaryota</taxon>
        <taxon>Metazoa</taxon>
        <taxon>Ecdysozoa</taxon>
        <taxon>Arthropoda</taxon>
        <taxon>Hexapoda</taxon>
        <taxon>Insecta</taxon>
        <taxon>Pterygota</taxon>
        <taxon>Neoptera</taxon>
        <taxon>Paraneoptera</taxon>
        <taxon>Hemiptera</taxon>
        <taxon>Heteroptera</taxon>
        <taxon>Panheteroptera</taxon>
        <taxon>Cimicomorpha</taxon>
        <taxon>Miridae</taxon>
        <taxon>Mirini</taxon>
        <taxon>Apolygus</taxon>
    </lineage>
</organism>
<keyword evidence="6 10" id="KW-1133">Transmembrane helix</keyword>
<evidence type="ECO:0000256" key="3">
    <source>
        <dbReference type="ARBA" id="ARBA00022606"/>
    </source>
</evidence>
<gene>
    <name evidence="11" type="ORF">GE061_014435</name>
</gene>
<keyword evidence="3 10" id="KW-0716">Sensory transduction</keyword>
<evidence type="ECO:0000256" key="1">
    <source>
        <dbReference type="ARBA" id="ARBA00004651"/>
    </source>
</evidence>
<dbReference type="PANTHER" id="PTHR21137:SF35">
    <property type="entry name" value="ODORANT RECEPTOR 19A-RELATED"/>
    <property type="match status" value="1"/>
</dbReference>
<protein>
    <recommendedName>
        <fullName evidence="10">Odorant receptor</fullName>
    </recommendedName>
</protein>